<proteinExistence type="predicted"/>
<accession>A0A409WRS9</accession>
<dbReference type="InParanoid" id="A0A409WRS9"/>
<organism evidence="1 2">
    <name type="scientific">Psilocybe cyanescens</name>
    <dbReference type="NCBI Taxonomy" id="93625"/>
    <lineage>
        <taxon>Eukaryota</taxon>
        <taxon>Fungi</taxon>
        <taxon>Dikarya</taxon>
        <taxon>Basidiomycota</taxon>
        <taxon>Agaricomycotina</taxon>
        <taxon>Agaricomycetes</taxon>
        <taxon>Agaricomycetidae</taxon>
        <taxon>Agaricales</taxon>
        <taxon>Agaricineae</taxon>
        <taxon>Strophariaceae</taxon>
        <taxon>Psilocybe</taxon>
    </lineage>
</organism>
<evidence type="ECO:0000313" key="2">
    <source>
        <dbReference type="Proteomes" id="UP000283269"/>
    </source>
</evidence>
<dbReference type="OrthoDB" id="3050348at2759"/>
<name>A0A409WRS9_PSICY</name>
<comment type="caution">
    <text evidence="1">The sequence shown here is derived from an EMBL/GenBank/DDBJ whole genome shotgun (WGS) entry which is preliminary data.</text>
</comment>
<dbReference type="AlphaFoldDB" id="A0A409WRS9"/>
<reference evidence="1 2" key="1">
    <citation type="journal article" date="2018" name="Evol. Lett.">
        <title>Horizontal gene cluster transfer increased hallucinogenic mushroom diversity.</title>
        <authorList>
            <person name="Reynolds H.T."/>
            <person name="Vijayakumar V."/>
            <person name="Gluck-Thaler E."/>
            <person name="Korotkin H.B."/>
            <person name="Matheny P.B."/>
            <person name="Slot J.C."/>
        </authorList>
    </citation>
    <scope>NUCLEOTIDE SEQUENCE [LARGE SCALE GENOMIC DNA]</scope>
    <source>
        <strain evidence="1 2">2631</strain>
    </source>
</reference>
<keyword evidence="2" id="KW-1185">Reference proteome</keyword>
<dbReference type="Proteomes" id="UP000283269">
    <property type="component" value="Unassembled WGS sequence"/>
</dbReference>
<protein>
    <submittedName>
        <fullName evidence="1">Uncharacterized protein</fullName>
    </submittedName>
</protein>
<dbReference type="EMBL" id="NHYD01003273">
    <property type="protein sequence ID" value="PPQ81218.1"/>
    <property type="molecule type" value="Genomic_DNA"/>
</dbReference>
<gene>
    <name evidence="1" type="ORF">CVT25_015742</name>
</gene>
<evidence type="ECO:0000313" key="1">
    <source>
        <dbReference type="EMBL" id="PPQ81218.1"/>
    </source>
</evidence>
<sequence length="200" mass="22360">MGMIFHAVKFAAGATANLIGSAVVKACLPRMPPCNWNTSNTAIFPVSTTCPARAKRELEYKCRPILPVQDEEVYFESRHLFDMEEPSVSVKIESGGSEQGDTTLWSVDDSSTVDFSIYSDASCPDLNKAVFITPAPPSLYDTRDVDCTVLMEASERISEILRENRRRLDAGEDPCISRREARRKRAQELSAVRKARLHLF</sequence>